<dbReference type="PROSITE" id="PS01081">
    <property type="entry name" value="HTH_TETR_1"/>
    <property type="match status" value="1"/>
</dbReference>
<feature type="DNA-binding region" description="H-T-H motif" evidence="4">
    <location>
        <begin position="36"/>
        <end position="55"/>
    </location>
</feature>
<keyword evidence="3" id="KW-0804">Transcription</keyword>
<dbReference type="PROSITE" id="PS50977">
    <property type="entry name" value="HTH_TETR_2"/>
    <property type="match status" value="1"/>
</dbReference>
<gene>
    <name evidence="6" type="ORF">ASILVAE211_18605</name>
</gene>
<dbReference type="InterPro" id="IPR036271">
    <property type="entry name" value="Tet_transcr_reg_TetR-rel_C_sf"/>
</dbReference>
<dbReference type="Pfam" id="PF14246">
    <property type="entry name" value="TetR_C_7"/>
    <property type="match status" value="1"/>
</dbReference>
<keyword evidence="2 4" id="KW-0238">DNA-binding</keyword>
<accession>A0A964E0J0</accession>
<dbReference type="Pfam" id="PF00440">
    <property type="entry name" value="TetR_N"/>
    <property type="match status" value="1"/>
</dbReference>
<dbReference type="RefSeq" id="WP_227322868.1">
    <property type="nucleotide sequence ID" value="NZ_JAESVB010000011.1"/>
</dbReference>
<dbReference type="EMBL" id="JAESVB010000011">
    <property type="protein sequence ID" value="MCB8877214.1"/>
    <property type="molecule type" value="Genomic_DNA"/>
</dbReference>
<dbReference type="SUPFAM" id="SSF48498">
    <property type="entry name" value="Tetracyclin repressor-like, C-terminal domain"/>
    <property type="match status" value="1"/>
</dbReference>
<organism evidence="6 7">
    <name type="scientific">Acidisoma silvae</name>
    <dbReference type="NCBI Taxonomy" id="2802396"/>
    <lineage>
        <taxon>Bacteria</taxon>
        <taxon>Pseudomonadati</taxon>
        <taxon>Pseudomonadota</taxon>
        <taxon>Alphaproteobacteria</taxon>
        <taxon>Acetobacterales</taxon>
        <taxon>Acidocellaceae</taxon>
        <taxon>Acidisoma</taxon>
    </lineage>
</organism>
<evidence type="ECO:0000256" key="3">
    <source>
        <dbReference type="ARBA" id="ARBA00023163"/>
    </source>
</evidence>
<dbReference type="GO" id="GO:0000976">
    <property type="term" value="F:transcription cis-regulatory region binding"/>
    <property type="evidence" value="ECO:0007669"/>
    <property type="project" value="TreeGrafter"/>
</dbReference>
<dbReference type="InterPro" id="IPR039536">
    <property type="entry name" value="TetR_C_Proteobacteria"/>
</dbReference>
<dbReference type="Gene3D" id="1.10.357.10">
    <property type="entry name" value="Tetracycline Repressor, domain 2"/>
    <property type="match status" value="1"/>
</dbReference>
<dbReference type="Proteomes" id="UP000708298">
    <property type="component" value="Unassembled WGS sequence"/>
</dbReference>
<name>A0A964E0J0_9PROT</name>
<dbReference type="PANTHER" id="PTHR30055">
    <property type="entry name" value="HTH-TYPE TRANSCRIPTIONAL REGULATOR RUTR"/>
    <property type="match status" value="1"/>
</dbReference>
<keyword evidence="1" id="KW-0805">Transcription regulation</keyword>
<evidence type="ECO:0000256" key="4">
    <source>
        <dbReference type="PROSITE-ProRule" id="PRU00335"/>
    </source>
</evidence>
<dbReference type="InterPro" id="IPR023772">
    <property type="entry name" value="DNA-bd_HTH_TetR-type_CS"/>
</dbReference>
<dbReference type="GO" id="GO:0003700">
    <property type="term" value="F:DNA-binding transcription factor activity"/>
    <property type="evidence" value="ECO:0007669"/>
    <property type="project" value="TreeGrafter"/>
</dbReference>
<dbReference type="PRINTS" id="PR00455">
    <property type="entry name" value="HTHTETR"/>
</dbReference>
<evidence type="ECO:0000256" key="1">
    <source>
        <dbReference type="ARBA" id="ARBA00023015"/>
    </source>
</evidence>
<dbReference type="Gene3D" id="1.10.10.60">
    <property type="entry name" value="Homeodomain-like"/>
    <property type="match status" value="1"/>
</dbReference>
<comment type="caution">
    <text evidence="6">The sequence shown here is derived from an EMBL/GenBank/DDBJ whole genome shotgun (WGS) entry which is preliminary data.</text>
</comment>
<proteinExistence type="predicted"/>
<dbReference type="InterPro" id="IPR009057">
    <property type="entry name" value="Homeodomain-like_sf"/>
</dbReference>
<evidence type="ECO:0000313" key="7">
    <source>
        <dbReference type="Proteomes" id="UP000708298"/>
    </source>
</evidence>
<keyword evidence="7" id="KW-1185">Reference proteome</keyword>
<protein>
    <submittedName>
        <fullName evidence="6">TetR/AcrR family transcriptional regulator</fullName>
    </submittedName>
</protein>
<dbReference type="SUPFAM" id="SSF46689">
    <property type="entry name" value="Homeodomain-like"/>
    <property type="match status" value="1"/>
</dbReference>
<dbReference type="InterPro" id="IPR050109">
    <property type="entry name" value="HTH-type_TetR-like_transc_reg"/>
</dbReference>
<dbReference type="InterPro" id="IPR001647">
    <property type="entry name" value="HTH_TetR"/>
</dbReference>
<feature type="domain" description="HTH tetR-type" evidence="5">
    <location>
        <begin position="13"/>
        <end position="73"/>
    </location>
</feature>
<sequence length="212" mass="23632">MSQVERPGDALSPERRRAIVDGAGRVFARDGYEGASMADIAREVGVSKGTLYNYFPSKAALFSGFISTGCDETLKHILDLAPPEKTPEETLRRVAVAVMEMMLSPFRQSIHRMVMSEALKFPELARAFFDSGPSRALNYLSTWLRQEAERGRLLVPDPDFAAEQFFALCQTKLVMRSRLRLIETADPAEVDRVVEGAIGVFLKAYAAPERKE</sequence>
<dbReference type="PANTHER" id="PTHR30055:SF146">
    <property type="entry name" value="HTH-TYPE TRANSCRIPTIONAL DUAL REGULATOR CECR"/>
    <property type="match status" value="1"/>
</dbReference>
<reference evidence="6" key="2">
    <citation type="submission" date="2021-01" db="EMBL/GenBank/DDBJ databases">
        <authorList>
            <person name="Mieszkin S."/>
            <person name="Pouder E."/>
            <person name="Alain K."/>
        </authorList>
    </citation>
    <scope>NUCLEOTIDE SEQUENCE</scope>
    <source>
        <strain evidence="6">HW T2.11</strain>
    </source>
</reference>
<dbReference type="AlphaFoldDB" id="A0A964E0J0"/>
<evidence type="ECO:0000259" key="5">
    <source>
        <dbReference type="PROSITE" id="PS50977"/>
    </source>
</evidence>
<evidence type="ECO:0000256" key="2">
    <source>
        <dbReference type="ARBA" id="ARBA00023125"/>
    </source>
</evidence>
<evidence type="ECO:0000313" key="6">
    <source>
        <dbReference type="EMBL" id="MCB8877214.1"/>
    </source>
</evidence>
<reference evidence="6" key="1">
    <citation type="journal article" date="2021" name="Microorganisms">
        <title>Acidisoma silvae sp. nov. and Acidisomacellulosilytica sp. nov., Two Acidophilic Bacteria Isolated from Decaying Wood, Hydrolyzing Cellulose and Producing Poly-3-hydroxybutyrate.</title>
        <authorList>
            <person name="Mieszkin S."/>
            <person name="Pouder E."/>
            <person name="Uroz S."/>
            <person name="Simon-Colin C."/>
            <person name="Alain K."/>
        </authorList>
    </citation>
    <scope>NUCLEOTIDE SEQUENCE</scope>
    <source>
        <strain evidence="6">HW T2.11</strain>
    </source>
</reference>
<dbReference type="FunFam" id="1.10.10.60:FF:000141">
    <property type="entry name" value="TetR family transcriptional regulator"/>
    <property type="match status" value="1"/>
</dbReference>